<proteinExistence type="predicted"/>
<evidence type="ECO:0000259" key="4">
    <source>
        <dbReference type="Pfam" id="PF10531"/>
    </source>
</evidence>
<organism evidence="5 6">
    <name type="scientific">Rubrivirga litoralis</name>
    <dbReference type="NCBI Taxonomy" id="3075598"/>
    <lineage>
        <taxon>Bacteria</taxon>
        <taxon>Pseudomonadati</taxon>
        <taxon>Rhodothermota</taxon>
        <taxon>Rhodothermia</taxon>
        <taxon>Rhodothermales</taxon>
        <taxon>Rubricoccaceae</taxon>
        <taxon>Rubrivirga</taxon>
    </lineage>
</organism>
<evidence type="ECO:0000256" key="1">
    <source>
        <dbReference type="ARBA" id="ARBA00022729"/>
    </source>
</evidence>
<comment type="caution">
    <text evidence="5">The sequence shown here is derived from an EMBL/GenBank/DDBJ whole genome shotgun (WGS) entry which is preliminary data.</text>
</comment>
<dbReference type="Proteomes" id="UP001267426">
    <property type="component" value="Unassembled WGS sequence"/>
</dbReference>
<dbReference type="InterPro" id="IPR003715">
    <property type="entry name" value="Poly_export_N"/>
</dbReference>
<keyword evidence="6" id="KW-1185">Reference proteome</keyword>
<dbReference type="EMBL" id="JAVRHT010000057">
    <property type="protein sequence ID" value="MDT0633177.1"/>
    <property type="molecule type" value="Genomic_DNA"/>
</dbReference>
<dbReference type="InterPro" id="IPR049712">
    <property type="entry name" value="Poly_export"/>
</dbReference>
<feature type="domain" description="Soluble ligand binding" evidence="4">
    <location>
        <begin position="220"/>
        <end position="264"/>
    </location>
</feature>
<evidence type="ECO:0000259" key="3">
    <source>
        <dbReference type="Pfam" id="PF02563"/>
    </source>
</evidence>
<dbReference type="PANTHER" id="PTHR33619:SF3">
    <property type="entry name" value="POLYSACCHARIDE EXPORT PROTEIN GFCE-RELATED"/>
    <property type="match status" value="1"/>
</dbReference>
<dbReference type="Pfam" id="PF02563">
    <property type="entry name" value="Poly_export"/>
    <property type="match status" value="1"/>
</dbReference>
<evidence type="ECO:0000256" key="2">
    <source>
        <dbReference type="SAM" id="SignalP"/>
    </source>
</evidence>
<protein>
    <submittedName>
        <fullName evidence="5">SLBB domain-containing protein</fullName>
    </submittedName>
</protein>
<feature type="domain" description="Polysaccharide export protein N-terminal" evidence="3">
    <location>
        <begin position="48"/>
        <end position="114"/>
    </location>
</feature>
<dbReference type="Gene3D" id="3.10.560.10">
    <property type="entry name" value="Outer membrane lipoprotein wza domain like"/>
    <property type="match status" value="3"/>
</dbReference>
<feature type="domain" description="Soluble ligand binding" evidence="4">
    <location>
        <begin position="303"/>
        <end position="348"/>
    </location>
</feature>
<keyword evidence="1 2" id="KW-0732">Signal</keyword>
<reference evidence="5 6" key="1">
    <citation type="submission" date="2023-09" db="EMBL/GenBank/DDBJ databases">
        <authorList>
            <person name="Rey-Velasco X."/>
        </authorList>
    </citation>
    <scope>NUCLEOTIDE SEQUENCE [LARGE SCALE GENOMIC DNA]</scope>
    <source>
        <strain evidence="5 6">F394</strain>
    </source>
</reference>
<accession>A0ABU3BV62</accession>
<dbReference type="PANTHER" id="PTHR33619">
    <property type="entry name" value="POLYSACCHARIDE EXPORT PROTEIN GFCE-RELATED"/>
    <property type="match status" value="1"/>
</dbReference>
<sequence length="528" mass="54835">MYRLPRGLSLVALVCLSAVASAQAPTLGPVRTDRRVGPAISIEGTVDPSTYTLGPGDVLAATLGGQSPRVLEAQVSADGLLVIPEAGTFQASGRTLADVQRAVRAALDRQYRNVPTDLVLTAPRRYFVHVSGAVAAPGRRLVGPVPRLEDALAAAGGLAEVGGLQPAARAVVVRREGGADLTVDYRRYLATGDLDGNPRLLDGDVVYLPTFDPLSEGALVGGVVARPGPYDLKPGDTVRDLVLIAGGPEASVTGVRLTRAAADGAIADRLLAPGELGTVAVQPGDQLYVLARDEDAGTAEALGLVRYPGVYPIRDGETTVRELVRRAGGVLPEALPRAAVLYRQPEAAGTQSLAPDATRLSEFDVLRRAYLQQEASRPAQVSIDLAAALRGEGESVVVRTGDRLVVPSGAGTVYVFGQVLRPGLVPFAAGQTAGAYVAAAGGAASGAETTFVIEAGTGRYVEGPATPVGPGDRVFVERAPRADTPELRQLELALESDRRNRTLQVIQTAFAAISTVATLIFAYDAITN</sequence>
<feature type="chain" id="PRO_5046471730" evidence="2">
    <location>
        <begin position="23"/>
        <end position="528"/>
    </location>
</feature>
<dbReference type="RefSeq" id="WP_311665819.1">
    <property type="nucleotide sequence ID" value="NZ_JAVRHT010000057.1"/>
</dbReference>
<feature type="domain" description="Soluble ligand binding" evidence="4">
    <location>
        <begin position="413"/>
        <end position="454"/>
    </location>
</feature>
<dbReference type="InterPro" id="IPR019554">
    <property type="entry name" value="Soluble_ligand-bd"/>
</dbReference>
<evidence type="ECO:0000313" key="6">
    <source>
        <dbReference type="Proteomes" id="UP001267426"/>
    </source>
</evidence>
<name>A0ABU3BV62_9BACT</name>
<evidence type="ECO:0000313" key="5">
    <source>
        <dbReference type="EMBL" id="MDT0633177.1"/>
    </source>
</evidence>
<feature type="signal peptide" evidence="2">
    <location>
        <begin position="1"/>
        <end position="22"/>
    </location>
</feature>
<dbReference type="Pfam" id="PF10531">
    <property type="entry name" value="SLBB"/>
    <property type="match status" value="3"/>
</dbReference>
<gene>
    <name evidence="5" type="ORF">RM540_15585</name>
</gene>